<sequence length="226" mass="25375">MLITVFCTANIVLTLFLFEIKLKEEPLAETVFDFNALTEEEEQSLPKLSTTLPSTNSAFNEDQDFKDIMQNFKTVNTETPETEKELEDLNDNQNFEETLIESPEIAKLSDNDKQQFAALSEVVKNLKTNSKKQVNANSSMTYSLKDRQILSYKTPRYLCEDSGIIVVNITVNAQGMVTDTYINSTSTSKNQCLIDHALEYAANTKFSAANKASQIGSITYSFQGKN</sequence>
<accession>A0A506PM07</accession>
<proteinExistence type="predicted"/>
<dbReference type="EMBL" id="VHIQ01000002">
    <property type="protein sequence ID" value="TPV34644.1"/>
    <property type="molecule type" value="Genomic_DNA"/>
</dbReference>
<evidence type="ECO:0008006" key="3">
    <source>
        <dbReference type="Google" id="ProtNLM"/>
    </source>
</evidence>
<comment type="caution">
    <text evidence="1">The sequence shown here is derived from an EMBL/GenBank/DDBJ whole genome shotgun (WGS) entry which is preliminary data.</text>
</comment>
<dbReference type="AlphaFoldDB" id="A0A506PM07"/>
<name>A0A506PM07_9FLAO</name>
<dbReference type="RefSeq" id="WP_140989067.1">
    <property type="nucleotide sequence ID" value="NZ_VHIQ01000002.1"/>
</dbReference>
<organism evidence="1 2">
    <name type="scientific">Paucihalobacter ruber</name>
    <dbReference type="NCBI Taxonomy" id="2567861"/>
    <lineage>
        <taxon>Bacteria</taxon>
        <taxon>Pseudomonadati</taxon>
        <taxon>Bacteroidota</taxon>
        <taxon>Flavobacteriia</taxon>
        <taxon>Flavobacteriales</taxon>
        <taxon>Flavobacteriaceae</taxon>
        <taxon>Paucihalobacter</taxon>
    </lineage>
</organism>
<reference evidence="1 2" key="1">
    <citation type="submission" date="2019-06" db="EMBL/GenBank/DDBJ databases">
        <title>Flavobacteriaceae Paucihalobacterium erythroidium CWB-1, complete genome.</title>
        <authorList>
            <person name="Wu S."/>
        </authorList>
    </citation>
    <scope>NUCLEOTIDE SEQUENCE [LARGE SCALE GENOMIC DNA]</scope>
    <source>
        <strain evidence="1 2">CWB-1</strain>
    </source>
</reference>
<protein>
    <recommendedName>
        <fullName evidence="3">TonB family protein</fullName>
    </recommendedName>
</protein>
<keyword evidence="2" id="KW-1185">Reference proteome</keyword>
<dbReference type="OrthoDB" id="9786892at2"/>
<dbReference type="Proteomes" id="UP000317332">
    <property type="component" value="Unassembled WGS sequence"/>
</dbReference>
<gene>
    <name evidence="1" type="ORF">FJ651_03700</name>
</gene>
<evidence type="ECO:0000313" key="1">
    <source>
        <dbReference type="EMBL" id="TPV34644.1"/>
    </source>
</evidence>
<evidence type="ECO:0000313" key="2">
    <source>
        <dbReference type="Proteomes" id="UP000317332"/>
    </source>
</evidence>